<reference evidence="1" key="2">
    <citation type="submission" date="2021-10" db="EMBL/GenBank/DDBJ databases">
        <title>Phylogenomics reveals ancestral predisposition of the termite-cultivated fungus Termitomyces towards a domesticated lifestyle.</title>
        <authorList>
            <person name="Auxier B."/>
            <person name="Grum-Grzhimaylo A."/>
            <person name="Cardenas M.E."/>
            <person name="Lodge J.D."/>
            <person name="Laessoe T."/>
            <person name="Pedersen O."/>
            <person name="Smith M.E."/>
            <person name="Kuyper T.W."/>
            <person name="Franco-Molano E.A."/>
            <person name="Baroni T.J."/>
            <person name="Aanen D.K."/>
        </authorList>
    </citation>
    <scope>NUCLEOTIDE SEQUENCE</scope>
    <source>
        <strain evidence="1">AP01</strain>
        <tissue evidence="1">Mycelium</tissue>
    </source>
</reference>
<protein>
    <submittedName>
        <fullName evidence="1">Uncharacterized protein</fullName>
    </submittedName>
</protein>
<organism evidence="1 2">
    <name type="scientific">Asterophora parasitica</name>
    <dbReference type="NCBI Taxonomy" id="117018"/>
    <lineage>
        <taxon>Eukaryota</taxon>
        <taxon>Fungi</taxon>
        <taxon>Dikarya</taxon>
        <taxon>Basidiomycota</taxon>
        <taxon>Agaricomycotina</taxon>
        <taxon>Agaricomycetes</taxon>
        <taxon>Agaricomycetidae</taxon>
        <taxon>Agaricales</taxon>
        <taxon>Tricholomatineae</taxon>
        <taxon>Lyophyllaceae</taxon>
        <taxon>Asterophora</taxon>
    </lineage>
</organism>
<comment type="caution">
    <text evidence="1">The sequence shown here is derived from an EMBL/GenBank/DDBJ whole genome shotgun (WGS) entry which is preliminary data.</text>
</comment>
<dbReference type="OrthoDB" id="2588098at2759"/>
<dbReference type="AlphaFoldDB" id="A0A9P7G5F5"/>
<dbReference type="Proteomes" id="UP000775547">
    <property type="component" value="Unassembled WGS sequence"/>
</dbReference>
<gene>
    <name evidence="1" type="ORF">DXG03_001368</name>
</gene>
<dbReference type="EMBL" id="JABCKV010000128">
    <property type="protein sequence ID" value="KAG5643204.1"/>
    <property type="molecule type" value="Genomic_DNA"/>
</dbReference>
<name>A0A9P7G5F5_9AGAR</name>
<proteinExistence type="predicted"/>
<accession>A0A9P7G5F5</accession>
<keyword evidence="2" id="KW-1185">Reference proteome</keyword>
<reference evidence="1" key="1">
    <citation type="submission" date="2020-07" db="EMBL/GenBank/DDBJ databases">
        <authorList>
            <person name="Nieuwenhuis M."/>
            <person name="Van De Peppel L.J.J."/>
        </authorList>
    </citation>
    <scope>NUCLEOTIDE SEQUENCE</scope>
    <source>
        <strain evidence="1">AP01</strain>
        <tissue evidence="1">Mycelium</tissue>
    </source>
</reference>
<sequence length="348" mass="40130">MNIGQKFTIGNLDNPIKVPADMTGRRRFGGSFVGTMKNDMKLMNSLWRPNPASRGLSTRVNVKPLSERHEAFTLPEPSIANDMITAGVFAKLATELISTVYENLDHPLDMACLLMTCQRNFEIGRPHLARILQNIFTPPWAGDRLICLGSWTDLTRRDLPRGMLTEEETRLLERKGLLDFPKYVPFPKCCDHQPYCKSMEFTYPYKMVTSLHAFWHPDVARKRWLITNTIRSGNVTDMTIQSYFLHFTTIQKGEGCRLDLTQVSLLLDLVRIAELDANDLYADRDEEIMVFRNLTTKEYIRGDAVHRFPHSQPWLKCVRFENELIIRITWSSNNSLDWVIAMEEIATA</sequence>
<evidence type="ECO:0000313" key="1">
    <source>
        <dbReference type="EMBL" id="KAG5643204.1"/>
    </source>
</evidence>
<evidence type="ECO:0000313" key="2">
    <source>
        <dbReference type="Proteomes" id="UP000775547"/>
    </source>
</evidence>